<dbReference type="RefSeq" id="WP_161035905.1">
    <property type="nucleotide sequence ID" value="NZ_WWCL01000003.1"/>
</dbReference>
<dbReference type="PROSITE" id="PS50977">
    <property type="entry name" value="HTH_TETR_2"/>
    <property type="match status" value="1"/>
</dbReference>
<protein>
    <submittedName>
        <fullName evidence="6">TetR family transcriptional regulator</fullName>
    </submittedName>
</protein>
<accession>A0A845I3D7</accession>
<keyword evidence="3" id="KW-0804">Transcription</keyword>
<dbReference type="InterPro" id="IPR036271">
    <property type="entry name" value="Tet_transcr_reg_TetR-rel_C_sf"/>
</dbReference>
<evidence type="ECO:0000313" key="7">
    <source>
        <dbReference type="Proteomes" id="UP000444316"/>
    </source>
</evidence>
<reference evidence="6" key="1">
    <citation type="submission" date="2019-12" db="EMBL/GenBank/DDBJ databases">
        <title>Novel species isolated from a subtropical stream in China.</title>
        <authorList>
            <person name="Lu H."/>
        </authorList>
    </citation>
    <scope>NUCLEOTIDE SEQUENCE [LARGE SCALE GENOMIC DNA]</scope>
    <source>
        <strain evidence="6">FT93W</strain>
    </source>
</reference>
<dbReference type="InterPro" id="IPR009057">
    <property type="entry name" value="Homeodomain-like_sf"/>
</dbReference>
<sequence length="206" mass="22769">MKAEYTDVRQHILDQGKAIITRKGFAGVGLNEILTAADVPKGSFYHYFKSKELFGEAMLADYVQQYRIEMDSLLGQSSKTAAQGLMDYWASWFSDSSEHSDGCRCLVVKLSSEVADMSEPMRTALRDGTSRIIERLSRTIEQGMADGSLAHVADPARMAQTLYQMWLGAAMLTKLRREPSALQSAWLSTMELLQLPPVPAPSPAAS</sequence>
<evidence type="ECO:0000259" key="5">
    <source>
        <dbReference type="PROSITE" id="PS50977"/>
    </source>
</evidence>
<dbReference type="Gene3D" id="1.10.357.10">
    <property type="entry name" value="Tetracycline Repressor, domain 2"/>
    <property type="match status" value="1"/>
</dbReference>
<evidence type="ECO:0000256" key="3">
    <source>
        <dbReference type="ARBA" id="ARBA00023163"/>
    </source>
</evidence>
<dbReference type="EMBL" id="WWCL01000003">
    <property type="protein sequence ID" value="MYN46365.1"/>
    <property type="molecule type" value="Genomic_DNA"/>
</dbReference>
<keyword evidence="2 4" id="KW-0238">DNA-binding</keyword>
<proteinExistence type="predicted"/>
<dbReference type="PANTHER" id="PTHR47506:SF6">
    <property type="entry name" value="HTH-TYPE TRANSCRIPTIONAL REPRESSOR NEMR"/>
    <property type="match status" value="1"/>
</dbReference>
<dbReference type="Pfam" id="PF00440">
    <property type="entry name" value="TetR_N"/>
    <property type="match status" value="1"/>
</dbReference>
<dbReference type="SUPFAM" id="SSF48498">
    <property type="entry name" value="Tetracyclin repressor-like, C-terminal domain"/>
    <property type="match status" value="1"/>
</dbReference>
<evidence type="ECO:0000256" key="4">
    <source>
        <dbReference type="PROSITE-ProRule" id="PRU00335"/>
    </source>
</evidence>
<evidence type="ECO:0000256" key="1">
    <source>
        <dbReference type="ARBA" id="ARBA00023015"/>
    </source>
</evidence>
<keyword evidence="1" id="KW-0805">Transcription regulation</keyword>
<feature type="DNA-binding region" description="H-T-H motif" evidence="4">
    <location>
        <begin position="29"/>
        <end position="48"/>
    </location>
</feature>
<dbReference type="InterPro" id="IPR011075">
    <property type="entry name" value="TetR_C"/>
</dbReference>
<gene>
    <name evidence="6" type="ORF">GTP23_15045</name>
</gene>
<organism evidence="6 7">
    <name type="scientific">Duganella fentianensis</name>
    <dbReference type="NCBI Taxonomy" id="2692177"/>
    <lineage>
        <taxon>Bacteria</taxon>
        <taxon>Pseudomonadati</taxon>
        <taxon>Pseudomonadota</taxon>
        <taxon>Betaproteobacteria</taxon>
        <taxon>Burkholderiales</taxon>
        <taxon>Oxalobacteraceae</taxon>
        <taxon>Telluria group</taxon>
        <taxon>Duganella</taxon>
    </lineage>
</organism>
<dbReference type="PANTHER" id="PTHR47506">
    <property type="entry name" value="TRANSCRIPTIONAL REGULATORY PROTEIN"/>
    <property type="match status" value="1"/>
</dbReference>
<comment type="caution">
    <text evidence="6">The sequence shown here is derived from an EMBL/GenBank/DDBJ whole genome shotgun (WGS) entry which is preliminary data.</text>
</comment>
<feature type="domain" description="HTH tetR-type" evidence="5">
    <location>
        <begin position="6"/>
        <end position="66"/>
    </location>
</feature>
<evidence type="ECO:0000313" key="6">
    <source>
        <dbReference type="EMBL" id="MYN46365.1"/>
    </source>
</evidence>
<dbReference type="Proteomes" id="UP000444316">
    <property type="component" value="Unassembled WGS sequence"/>
</dbReference>
<dbReference type="Pfam" id="PF16925">
    <property type="entry name" value="TetR_C_13"/>
    <property type="match status" value="1"/>
</dbReference>
<keyword evidence="7" id="KW-1185">Reference proteome</keyword>
<evidence type="ECO:0000256" key="2">
    <source>
        <dbReference type="ARBA" id="ARBA00023125"/>
    </source>
</evidence>
<dbReference type="GO" id="GO:0003677">
    <property type="term" value="F:DNA binding"/>
    <property type="evidence" value="ECO:0007669"/>
    <property type="project" value="UniProtKB-UniRule"/>
</dbReference>
<dbReference type="SUPFAM" id="SSF46689">
    <property type="entry name" value="Homeodomain-like"/>
    <property type="match status" value="1"/>
</dbReference>
<name>A0A845I3D7_9BURK</name>
<dbReference type="InterPro" id="IPR001647">
    <property type="entry name" value="HTH_TetR"/>
</dbReference>
<dbReference type="AlphaFoldDB" id="A0A845I3D7"/>